<evidence type="ECO:0000256" key="6">
    <source>
        <dbReference type="ARBA" id="ARBA00022723"/>
    </source>
</evidence>
<name>A0ABW6BT23_9BACT</name>
<comment type="caution">
    <text evidence="15">The sequence shown here is derived from an EMBL/GenBank/DDBJ whole genome shotgun (WGS) entry which is preliminary data.</text>
</comment>
<evidence type="ECO:0000256" key="4">
    <source>
        <dbReference type="ARBA" id="ARBA00022670"/>
    </source>
</evidence>
<dbReference type="Pfam" id="PF01435">
    <property type="entry name" value="Peptidase_M48"/>
    <property type="match status" value="1"/>
</dbReference>
<keyword evidence="4" id="KW-0645">Protease</keyword>
<evidence type="ECO:0000256" key="5">
    <source>
        <dbReference type="ARBA" id="ARBA00022692"/>
    </source>
</evidence>
<comment type="subcellular location">
    <subcellularLocation>
        <location evidence="2">Cell membrane</location>
        <topology evidence="2">Multi-pass membrane protein</topology>
    </subcellularLocation>
</comment>
<evidence type="ECO:0000256" key="12">
    <source>
        <dbReference type="SAM" id="Phobius"/>
    </source>
</evidence>
<dbReference type="EMBL" id="JBHUOX010000005">
    <property type="protein sequence ID" value="MFD3000401.1"/>
    <property type="molecule type" value="Genomic_DNA"/>
</dbReference>
<keyword evidence="8" id="KW-0862">Zinc</keyword>
<dbReference type="Proteomes" id="UP001597641">
    <property type="component" value="Unassembled WGS sequence"/>
</dbReference>
<dbReference type="CDD" id="cd07328">
    <property type="entry name" value="M48_Ste24p_like"/>
    <property type="match status" value="1"/>
</dbReference>
<organism evidence="15 16">
    <name type="scientific">Pontibacter toksunensis</name>
    <dbReference type="NCBI Taxonomy" id="1332631"/>
    <lineage>
        <taxon>Bacteria</taxon>
        <taxon>Pseudomonadati</taxon>
        <taxon>Bacteroidota</taxon>
        <taxon>Cytophagia</taxon>
        <taxon>Cytophagales</taxon>
        <taxon>Hymenobacteraceae</taxon>
        <taxon>Pontibacter</taxon>
    </lineage>
</organism>
<dbReference type="InterPro" id="IPR051791">
    <property type="entry name" value="Pra-immunoreactive"/>
</dbReference>
<reference evidence="16" key="1">
    <citation type="journal article" date="2019" name="Int. J. Syst. Evol. Microbiol.">
        <title>The Global Catalogue of Microorganisms (GCM) 10K type strain sequencing project: providing services to taxonomists for standard genome sequencing and annotation.</title>
        <authorList>
            <consortium name="The Broad Institute Genomics Platform"/>
            <consortium name="The Broad Institute Genome Sequencing Center for Infectious Disease"/>
            <person name="Wu L."/>
            <person name="Ma J."/>
        </authorList>
    </citation>
    <scope>NUCLEOTIDE SEQUENCE [LARGE SCALE GENOMIC DNA]</scope>
    <source>
        <strain evidence="16">KCTC 23984</strain>
    </source>
</reference>
<dbReference type="PANTHER" id="PTHR36115">
    <property type="entry name" value="PROLINE-RICH ANTIGEN HOMOLOG-RELATED"/>
    <property type="match status" value="1"/>
</dbReference>
<keyword evidence="9 12" id="KW-1133">Transmembrane helix</keyword>
<feature type="transmembrane region" description="Helical" evidence="12">
    <location>
        <begin position="393"/>
        <end position="415"/>
    </location>
</feature>
<feature type="transmembrane region" description="Helical" evidence="12">
    <location>
        <begin position="357"/>
        <end position="387"/>
    </location>
</feature>
<keyword evidence="6" id="KW-0479">Metal-binding</keyword>
<feature type="domain" description="Peptidase M48" evidence="13">
    <location>
        <begin position="100"/>
        <end position="247"/>
    </location>
</feature>
<keyword evidence="7" id="KW-0378">Hydrolase</keyword>
<feature type="transmembrane region" description="Helical" evidence="12">
    <location>
        <begin position="12"/>
        <end position="41"/>
    </location>
</feature>
<dbReference type="InterPro" id="IPR001915">
    <property type="entry name" value="Peptidase_M48"/>
</dbReference>
<sequence>MLEFILSLKKVLSFQVFIFFLLYLGLAISFYTLLGALLSVFSTKTPKEIGLLVSLDEEYELKLFLVNLCNLLNTRLPNSIVLHAEPTLYVVQGKIKLMNGKLAKGRILVIGVPLLHYLTVDQLRAILAHELAHFTGFDTLYSSFVTPAYFSLSTGKKIYAQMIAKNINELVSLVMMPQFYFICWYLELFKKIHAKISRLREIRADYIASSICGRNVFTTGLTNVIGSLPVFNKIIHSYIGLSLNKTNNIYQNLKINFNNYKDIANEAINDELKKSTLVGDLYPSLSERLKSISLISDKEATDRSARDLITYIDSYEEELSKRYLKILDLKNKITLYSDSVKIEQQNKLYKKEKYVGLWLRSVAFFIDFVIIGVVASLIIIISVILAYPDTFSGINSLVIFIIIWTSYFTIYEASYIHGTIGKKQMGIMVVDYQNQQLKPSQSFLRNLSKLFFIGFILILFDRKRQSFHDKLSKTFVVFNTASAERTE</sequence>
<accession>A0ABW6BT23</accession>
<dbReference type="PANTHER" id="PTHR36115:SF9">
    <property type="entry name" value="LMO1584 PROTEIN"/>
    <property type="match status" value="1"/>
</dbReference>
<dbReference type="Pfam" id="PF06271">
    <property type="entry name" value="RDD"/>
    <property type="match status" value="1"/>
</dbReference>
<keyword evidence="11 12" id="KW-0472">Membrane</keyword>
<evidence type="ECO:0000313" key="15">
    <source>
        <dbReference type="EMBL" id="MFD3000401.1"/>
    </source>
</evidence>
<evidence type="ECO:0000256" key="1">
    <source>
        <dbReference type="ARBA" id="ARBA00001947"/>
    </source>
</evidence>
<evidence type="ECO:0000256" key="7">
    <source>
        <dbReference type="ARBA" id="ARBA00022801"/>
    </source>
</evidence>
<feature type="transmembrane region" description="Helical" evidence="12">
    <location>
        <begin position="170"/>
        <end position="189"/>
    </location>
</feature>
<proteinExistence type="predicted"/>
<evidence type="ECO:0000256" key="10">
    <source>
        <dbReference type="ARBA" id="ARBA00023049"/>
    </source>
</evidence>
<evidence type="ECO:0000256" key="2">
    <source>
        <dbReference type="ARBA" id="ARBA00004651"/>
    </source>
</evidence>
<keyword evidence="10" id="KW-0482">Metalloprotease</keyword>
<comment type="cofactor">
    <cofactor evidence="1">
        <name>Zn(2+)</name>
        <dbReference type="ChEBI" id="CHEBI:29105"/>
    </cofactor>
</comment>
<dbReference type="RefSeq" id="WP_377483374.1">
    <property type="nucleotide sequence ID" value="NZ_JBHUOX010000005.1"/>
</dbReference>
<keyword evidence="16" id="KW-1185">Reference proteome</keyword>
<dbReference type="InterPro" id="IPR010432">
    <property type="entry name" value="RDD"/>
</dbReference>
<gene>
    <name evidence="15" type="ORF">ACFS7Z_08530</name>
</gene>
<keyword evidence="5 12" id="KW-0812">Transmembrane</keyword>
<evidence type="ECO:0000256" key="3">
    <source>
        <dbReference type="ARBA" id="ARBA00022475"/>
    </source>
</evidence>
<dbReference type="Gene3D" id="3.30.2010.10">
    <property type="entry name" value="Metalloproteases ('zincins'), catalytic domain"/>
    <property type="match status" value="1"/>
</dbReference>
<keyword evidence="3" id="KW-1003">Cell membrane</keyword>
<feature type="domain" description="RDD" evidence="14">
    <location>
        <begin position="354"/>
        <end position="472"/>
    </location>
</feature>
<evidence type="ECO:0000313" key="16">
    <source>
        <dbReference type="Proteomes" id="UP001597641"/>
    </source>
</evidence>
<evidence type="ECO:0000259" key="14">
    <source>
        <dbReference type="Pfam" id="PF06271"/>
    </source>
</evidence>
<evidence type="ECO:0000259" key="13">
    <source>
        <dbReference type="Pfam" id="PF01435"/>
    </source>
</evidence>
<evidence type="ECO:0000256" key="8">
    <source>
        <dbReference type="ARBA" id="ARBA00022833"/>
    </source>
</evidence>
<evidence type="ECO:0000256" key="9">
    <source>
        <dbReference type="ARBA" id="ARBA00022989"/>
    </source>
</evidence>
<protein>
    <submittedName>
        <fullName evidence="15">RDD family protein</fullName>
    </submittedName>
</protein>
<evidence type="ECO:0000256" key="11">
    <source>
        <dbReference type="ARBA" id="ARBA00023136"/>
    </source>
</evidence>
<feature type="transmembrane region" description="Helical" evidence="12">
    <location>
        <begin position="443"/>
        <end position="460"/>
    </location>
</feature>